<reference evidence="2" key="2">
    <citation type="submission" date="2005-04" db="EMBL/GenBank/DDBJ databases">
        <authorList>
            <person name="Buell C.R."/>
            <person name="Wing R.A."/>
            <person name="McCombie W.A."/>
            <person name="Ouyang S."/>
        </authorList>
    </citation>
    <scope>NUCLEOTIDE SEQUENCE</scope>
</reference>
<feature type="compositionally biased region" description="Polar residues" evidence="1">
    <location>
        <begin position="129"/>
        <end position="152"/>
    </location>
</feature>
<name>Q2QSY4_ORYSJ</name>
<feature type="compositionally biased region" description="Low complexity" evidence="1">
    <location>
        <begin position="165"/>
        <end position="181"/>
    </location>
</feature>
<dbReference type="EMBL" id="DP000011">
    <property type="protein sequence ID" value="ABA97885.1"/>
    <property type="molecule type" value="Genomic_DNA"/>
</dbReference>
<dbReference type="SUPFAM" id="SSF56672">
    <property type="entry name" value="DNA/RNA polymerases"/>
    <property type="match status" value="1"/>
</dbReference>
<reference evidence="2" key="3">
    <citation type="submission" date="2006-01" db="EMBL/GenBank/DDBJ databases">
        <authorList>
            <person name="Buell R."/>
        </authorList>
    </citation>
    <scope>NUCLEOTIDE SEQUENCE</scope>
</reference>
<proteinExistence type="predicted"/>
<evidence type="ECO:0000313" key="2">
    <source>
        <dbReference type="EMBL" id="ABA97885.1"/>
    </source>
</evidence>
<dbReference type="AlphaFoldDB" id="Q2QSY4"/>
<reference evidence="2" key="1">
    <citation type="journal article" date="2005" name="BMC Biol.">
        <title>The sequence of rice chromosomes 11 and 12, rich in disease resistance genes and recent gene duplications.</title>
        <authorList>
            <consortium name="The rice chromosomes 11 and 12 sequencing consortia"/>
        </authorList>
    </citation>
    <scope>NUCLEOTIDE SEQUENCE [LARGE SCALE GENOMIC DNA]</scope>
</reference>
<evidence type="ECO:0000256" key="1">
    <source>
        <dbReference type="SAM" id="MobiDB-lite"/>
    </source>
</evidence>
<organism evidence="2">
    <name type="scientific">Oryza sativa subsp. japonica</name>
    <name type="common">Rice</name>
    <dbReference type="NCBI Taxonomy" id="39947"/>
    <lineage>
        <taxon>Eukaryota</taxon>
        <taxon>Viridiplantae</taxon>
        <taxon>Streptophyta</taxon>
        <taxon>Embryophyta</taxon>
        <taxon>Tracheophyta</taxon>
        <taxon>Spermatophyta</taxon>
        <taxon>Magnoliopsida</taxon>
        <taxon>Liliopsida</taxon>
        <taxon>Poales</taxon>
        <taxon>Poaceae</taxon>
        <taxon>BOP clade</taxon>
        <taxon>Oryzoideae</taxon>
        <taxon>Oryzeae</taxon>
        <taxon>Oryzinae</taxon>
        <taxon>Oryza</taxon>
        <taxon>Oryza sativa</taxon>
    </lineage>
</organism>
<sequence length="520" mass="57791">MAEKPPASPSLAGKEGPPKSRIPKLVGSEVNESNIVPITLDKLTPEQKKDLEAMMQQTQSQFLNSYMETRQGTIVLRYKMKLVADVPGTSSSKDGEVQQVSDGIAQPGDKGAADGSGDKGDGSQGAQCDGSQGFQGDVSPNYQPLITNSQPAAQPIAPNVPSAQPTAPVSALAPAAPSSAPGQLINPRLLGMIAPIREKFSSQDFDSLSHLAQKVTLHEQRFAEARKNFKKVNHVCPYIYGSDDDDDDDSEVAAAEWVRDKKVIPCQWVKSSGKKREERYYEENDGGFDPHWGCEFFRFCWNEEQAVFEKPEGIENWHLKPLYVNGYVNGKPMSKMMVNGGAAMNLMPYATFRKLGRNAEDLIKTNMWQGDKIEIVPADSQLKMESPCYYFEGVVEGSSVYTKDTVDDLDDKQGQGFMSADDLEEIDIGPGDRPRPTFISKNLSPKFRTKLIELLKEFRDCFAWEYYEMPGLGRSIVEHWLPIKPGVRPHQQPPRRCKADMLEPVKAEIKRLYDAGFICP</sequence>
<dbReference type="InterPro" id="IPR043502">
    <property type="entry name" value="DNA/RNA_pol_sf"/>
</dbReference>
<dbReference type="Gene3D" id="3.10.10.10">
    <property type="entry name" value="HIV Type 1 Reverse Transcriptase, subunit A, domain 1"/>
    <property type="match status" value="1"/>
</dbReference>
<feature type="region of interest" description="Disordered" evidence="1">
    <location>
        <begin position="88"/>
        <end position="183"/>
    </location>
</feature>
<gene>
    <name evidence="2" type="ordered locus">LOC_Os12g22510</name>
</gene>
<feature type="region of interest" description="Disordered" evidence="1">
    <location>
        <begin position="1"/>
        <end position="31"/>
    </location>
</feature>
<accession>Q2QSY4</accession>
<protein>
    <submittedName>
        <fullName evidence="2">Retrotransposon protein, putative, unclassified</fullName>
    </submittedName>
</protein>